<dbReference type="CDD" id="cd00291">
    <property type="entry name" value="SirA_YedF_YeeD"/>
    <property type="match status" value="1"/>
</dbReference>
<proteinExistence type="inferred from homology"/>
<dbReference type="Gene3D" id="3.30.110.40">
    <property type="entry name" value="TusA-like domain"/>
    <property type="match status" value="1"/>
</dbReference>
<sequence>MENLDDIRQMEQAADHVLDARGLDCPMPLLKARQALAALKAGQHLHVICTDPGSWRDFESFVAHTAHQLAARRHDDDTWHYVLIKGC</sequence>
<protein>
    <submittedName>
        <fullName evidence="3">Sulfurtransferase TusA</fullName>
        <ecNumber evidence="3">2.8.1.-</ecNumber>
    </submittedName>
</protein>
<dbReference type="EC" id="2.8.1.-" evidence="3"/>
<accession>A0A2R8CLE2</accession>
<dbReference type="AlphaFoldDB" id="A0A2R8CLE2"/>
<dbReference type="PROSITE" id="PS01148">
    <property type="entry name" value="UPF0033"/>
    <property type="match status" value="1"/>
</dbReference>
<comment type="similarity">
    <text evidence="1">Belongs to the sulfur carrier protein TusA family.</text>
</comment>
<evidence type="ECO:0000256" key="1">
    <source>
        <dbReference type="ARBA" id="ARBA00008984"/>
    </source>
</evidence>
<feature type="domain" description="UPF0033" evidence="2">
    <location>
        <begin position="18"/>
        <end position="42"/>
    </location>
</feature>
<organism evidence="3 4">
    <name type="scientific">Kushneria phyllosphaerae</name>
    <dbReference type="NCBI Taxonomy" id="2100822"/>
    <lineage>
        <taxon>Bacteria</taxon>
        <taxon>Pseudomonadati</taxon>
        <taxon>Pseudomonadota</taxon>
        <taxon>Gammaproteobacteria</taxon>
        <taxon>Oceanospirillales</taxon>
        <taxon>Halomonadaceae</taxon>
        <taxon>Kushneria</taxon>
    </lineage>
</organism>
<dbReference type="RefSeq" id="WP_341476555.1">
    <property type="nucleotide sequence ID" value="NZ_ONZI01000002.1"/>
</dbReference>
<evidence type="ECO:0000259" key="2">
    <source>
        <dbReference type="PROSITE" id="PS01148"/>
    </source>
</evidence>
<gene>
    <name evidence="3" type="primary">tusA_1</name>
    <name evidence="3" type="ORF">KSP9073_01729</name>
</gene>
<dbReference type="PANTHER" id="PTHR33279">
    <property type="entry name" value="SULFUR CARRIER PROTEIN YEDF-RELATED"/>
    <property type="match status" value="1"/>
</dbReference>
<keyword evidence="4" id="KW-1185">Reference proteome</keyword>
<dbReference type="InterPro" id="IPR036868">
    <property type="entry name" value="TusA-like_sf"/>
</dbReference>
<dbReference type="SUPFAM" id="SSF64307">
    <property type="entry name" value="SirA-like"/>
    <property type="match status" value="1"/>
</dbReference>
<reference evidence="4" key="1">
    <citation type="submission" date="2018-03" db="EMBL/GenBank/DDBJ databases">
        <authorList>
            <person name="Navarro De La Torre S."/>
        </authorList>
    </citation>
    <scope>NUCLEOTIDE SEQUENCE [LARGE SCALE GENOMIC DNA]</scope>
    <source>
        <strain evidence="4">EAod3</strain>
    </source>
</reference>
<dbReference type="PANTHER" id="PTHR33279:SF2">
    <property type="entry name" value="SULFUR CARRIER PROTEIN TUSA"/>
    <property type="match status" value="1"/>
</dbReference>
<evidence type="ECO:0000313" key="3">
    <source>
        <dbReference type="EMBL" id="SPJ33711.1"/>
    </source>
</evidence>
<dbReference type="InterPro" id="IPR001455">
    <property type="entry name" value="TusA-like"/>
</dbReference>
<evidence type="ECO:0000313" key="4">
    <source>
        <dbReference type="Proteomes" id="UP000244934"/>
    </source>
</evidence>
<dbReference type="EMBL" id="ONZI01000002">
    <property type="protein sequence ID" value="SPJ33711.1"/>
    <property type="molecule type" value="Genomic_DNA"/>
</dbReference>
<name>A0A2R8CLE2_9GAMM</name>
<keyword evidence="3" id="KW-0808">Transferase</keyword>
<dbReference type="Proteomes" id="UP000244934">
    <property type="component" value="Unassembled WGS sequence"/>
</dbReference>
<dbReference type="Pfam" id="PF01206">
    <property type="entry name" value="TusA"/>
    <property type="match status" value="1"/>
</dbReference>
<dbReference type="GO" id="GO:0016740">
    <property type="term" value="F:transferase activity"/>
    <property type="evidence" value="ECO:0007669"/>
    <property type="project" value="UniProtKB-KW"/>
</dbReference>